<feature type="region of interest" description="Disordered" evidence="1">
    <location>
        <begin position="1"/>
        <end position="24"/>
    </location>
</feature>
<dbReference type="GeneID" id="98123126"/>
<feature type="transmembrane region" description="Helical" evidence="2">
    <location>
        <begin position="214"/>
        <end position="236"/>
    </location>
</feature>
<sequence>MTPDPESRDNTDSTGLDFEKPEPWVLGGHRRNLVRRVKGQPAREAKRKRDGNHIGRHHLHMSLAELQRMRLRVIQCRLVGSIMKLHQGGTPPERWEDDLKEYIQAVRDYEFMGQFGHQANDPFVISAERLTEDQIMQLAWKGAIQDPLERDAAYNDLKEAAARPWESAWNPIGGTRYDTKRQAWYSAFLRRLLISLFGGLFMLAPMWIMVLHNTRATCLATTTVFTVVFGVIVARFVERPGEVLAGTLAYAAVLVVFVGLAVELDGNSDPVAVDGRRS</sequence>
<comment type="caution">
    <text evidence="4">The sequence shown here is derived from an EMBL/GenBank/DDBJ whole genome shotgun (WGS) entry which is preliminary data.</text>
</comment>
<organism evidence="4 5">
    <name type="scientific">Remersonia thermophila</name>
    <dbReference type="NCBI Taxonomy" id="72144"/>
    <lineage>
        <taxon>Eukaryota</taxon>
        <taxon>Fungi</taxon>
        <taxon>Dikarya</taxon>
        <taxon>Ascomycota</taxon>
        <taxon>Pezizomycotina</taxon>
        <taxon>Sordariomycetes</taxon>
        <taxon>Sordariomycetidae</taxon>
        <taxon>Sordariales</taxon>
        <taxon>Sordariales incertae sedis</taxon>
        <taxon>Remersonia</taxon>
    </lineage>
</organism>
<evidence type="ECO:0000256" key="1">
    <source>
        <dbReference type="SAM" id="MobiDB-lite"/>
    </source>
</evidence>
<feature type="transmembrane region" description="Helical" evidence="2">
    <location>
        <begin position="188"/>
        <end position="208"/>
    </location>
</feature>
<protein>
    <recommendedName>
        <fullName evidence="3">DUF6594 domain-containing protein</fullName>
    </recommendedName>
</protein>
<feature type="compositionally biased region" description="Basic and acidic residues" evidence="1">
    <location>
        <begin position="1"/>
        <end position="22"/>
    </location>
</feature>
<evidence type="ECO:0000313" key="5">
    <source>
        <dbReference type="Proteomes" id="UP001600064"/>
    </source>
</evidence>
<keyword evidence="5" id="KW-1185">Reference proteome</keyword>
<proteinExistence type="predicted"/>
<dbReference type="EMBL" id="JAZGUE010000002">
    <property type="protein sequence ID" value="KAL2270050.1"/>
    <property type="molecule type" value="Genomic_DNA"/>
</dbReference>
<dbReference type="RefSeq" id="XP_070868774.1">
    <property type="nucleotide sequence ID" value="XM_071008482.1"/>
</dbReference>
<accession>A0ABR4DI54</accession>
<dbReference type="Proteomes" id="UP001600064">
    <property type="component" value="Unassembled WGS sequence"/>
</dbReference>
<dbReference type="InterPro" id="IPR046529">
    <property type="entry name" value="DUF6594"/>
</dbReference>
<evidence type="ECO:0000259" key="3">
    <source>
        <dbReference type="Pfam" id="PF20237"/>
    </source>
</evidence>
<keyword evidence="2" id="KW-0812">Transmembrane</keyword>
<gene>
    <name evidence="4" type="ORF">VTJ83DRAFT_2234</name>
</gene>
<dbReference type="Pfam" id="PF20237">
    <property type="entry name" value="DUF6594"/>
    <property type="match status" value="1"/>
</dbReference>
<evidence type="ECO:0000313" key="4">
    <source>
        <dbReference type="EMBL" id="KAL2270050.1"/>
    </source>
</evidence>
<evidence type="ECO:0000256" key="2">
    <source>
        <dbReference type="SAM" id="Phobius"/>
    </source>
</evidence>
<feature type="domain" description="DUF6594" evidence="3">
    <location>
        <begin position="172"/>
        <end position="255"/>
    </location>
</feature>
<name>A0ABR4DI54_9PEZI</name>
<keyword evidence="2" id="KW-0472">Membrane</keyword>
<keyword evidence="2" id="KW-1133">Transmembrane helix</keyword>
<feature type="transmembrane region" description="Helical" evidence="2">
    <location>
        <begin position="243"/>
        <end position="262"/>
    </location>
</feature>
<reference evidence="4 5" key="1">
    <citation type="journal article" date="2024" name="Commun. Biol.">
        <title>Comparative genomic analysis of thermophilic fungi reveals convergent evolutionary adaptations and gene losses.</title>
        <authorList>
            <person name="Steindorff A.S."/>
            <person name="Aguilar-Pontes M.V."/>
            <person name="Robinson A.J."/>
            <person name="Andreopoulos B."/>
            <person name="LaButti K."/>
            <person name="Kuo A."/>
            <person name="Mondo S."/>
            <person name="Riley R."/>
            <person name="Otillar R."/>
            <person name="Haridas S."/>
            <person name="Lipzen A."/>
            <person name="Grimwood J."/>
            <person name="Schmutz J."/>
            <person name="Clum A."/>
            <person name="Reid I.D."/>
            <person name="Moisan M.C."/>
            <person name="Butler G."/>
            <person name="Nguyen T.T.M."/>
            <person name="Dewar K."/>
            <person name="Conant G."/>
            <person name="Drula E."/>
            <person name="Henrissat B."/>
            <person name="Hansel C."/>
            <person name="Singer S."/>
            <person name="Hutchinson M.I."/>
            <person name="de Vries R.P."/>
            <person name="Natvig D.O."/>
            <person name="Powell A.J."/>
            <person name="Tsang A."/>
            <person name="Grigoriev I.V."/>
        </authorList>
    </citation>
    <scope>NUCLEOTIDE SEQUENCE [LARGE SCALE GENOMIC DNA]</scope>
    <source>
        <strain evidence="4 5">ATCC 22073</strain>
    </source>
</reference>